<protein>
    <recommendedName>
        <fullName evidence="6">microtubule-severing ATPase</fullName>
        <ecNumber evidence="6">5.6.1.1</ecNumber>
    </recommendedName>
</protein>
<evidence type="ECO:0000256" key="4">
    <source>
        <dbReference type="ARBA" id="ARBA00023054"/>
    </source>
</evidence>
<dbReference type="FunFam" id="3.40.50.300:FF:001025">
    <property type="entry name" value="ATPase family, AAA domain-containing 2B"/>
    <property type="match status" value="1"/>
</dbReference>
<evidence type="ECO:0000256" key="6">
    <source>
        <dbReference type="ARBA" id="ARBA00038871"/>
    </source>
</evidence>
<dbReference type="EnsemblProtists" id="EKX49109">
    <property type="protein sequence ID" value="EKX49109"/>
    <property type="gene ID" value="GUITHDRAFT_162245"/>
</dbReference>
<reference evidence="11" key="2">
    <citation type="submission" date="2012-11" db="EMBL/GenBank/DDBJ databases">
        <authorList>
            <person name="Kuo A."/>
            <person name="Curtis B.A."/>
            <person name="Tanifuji G."/>
            <person name="Burki F."/>
            <person name="Gruber A."/>
            <person name="Irimia M."/>
            <person name="Maruyama S."/>
            <person name="Arias M.C."/>
            <person name="Ball S.G."/>
            <person name="Gile G.H."/>
            <person name="Hirakawa Y."/>
            <person name="Hopkins J.F."/>
            <person name="Rensing S.A."/>
            <person name="Schmutz J."/>
            <person name="Symeonidi A."/>
            <person name="Elias M."/>
            <person name="Eveleigh R.J."/>
            <person name="Herman E.K."/>
            <person name="Klute M.J."/>
            <person name="Nakayama T."/>
            <person name="Obornik M."/>
            <person name="Reyes-Prieto A."/>
            <person name="Armbrust E.V."/>
            <person name="Aves S.J."/>
            <person name="Beiko R.G."/>
            <person name="Coutinho P."/>
            <person name="Dacks J.B."/>
            <person name="Durnford D.G."/>
            <person name="Fast N.M."/>
            <person name="Green B.R."/>
            <person name="Grisdale C."/>
            <person name="Hempe F."/>
            <person name="Henrissat B."/>
            <person name="Hoppner M.P."/>
            <person name="Ishida K.-I."/>
            <person name="Kim E."/>
            <person name="Koreny L."/>
            <person name="Kroth P.G."/>
            <person name="Liu Y."/>
            <person name="Malik S.-B."/>
            <person name="Maier U.G."/>
            <person name="McRose D."/>
            <person name="Mock T."/>
            <person name="Neilson J.A."/>
            <person name="Onodera N.T."/>
            <person name="Poole A.M."/>
            <person name="Pritham E.J."/>
            <person name="Richards T.A."/>
            <person name="Rocap G."/>
            <person name="Roy S.W."/>
            <person name="Sarai C."/>
            <person name="Schaack S."/>
            <person name="Shirato S."/>
            <person name="Slamovits C.H."/>
            <person name="Spencer D.F."/>
            <person name="Suzuki S."/>
            <person name="Worden A.Z."/>
            <person name="Zauner S."/>
            <person name="Barry K."/>
            <person name="Bell C."/>
            <person name="Bharti A.K."/>
            <person name="Crow J.A."/>
            <person name="Grimwood J."/>
            <person name="Kramer R."/>
            <person name="Lindquist E."/>
            <person name="Lucas S."/>
            <person name="Salamov A."/>
            <person name="McFadden G.I."/>
            <person name="Lane C.E."/>
            <person name="Keeling P.J."/>
            <person name="Gray M.W."/>
            <person name="Grigoriev I.V."/>
            <person name="Archibald J.M."/>
        </authorList>
    </citation>
    <scope>NUCLEOTIDE SEQUENCE</scope>
    <source>
        <strain evidence="11">CCMP2712</strain>
    </source>
</reference>
<dbReference type="KEGG" id="gtt:GUITHDRAFT_162245"/>
<sequence length="464" mass="49646">MAVAAMRVAVAAAGRMEEKEPLKAAEEYSRIVKALTAARSQVKSKEEDKEIATVIALARKRFDECEKRILQEKAAGAGVGTATATATATAAGARARAGAGAKGFEAASSSDKQTGSWLGWLWETSKPTQNVSKQRSVDACTYASVQRCENGRAMQDKERREPAATETGGPKLGSEGATATSNKAQSKYNIGSLKGIDRKLALNILDEVVDQAPGVSFETISGLKEAKEALKEAIILPSLRPDLFTGIRSPPRGILLFGPPGNGKTLLAKAVATECKCTFFNLSASSLTSKWVGESEKMVRALFALADQLQPSVIFMDEVDSLLTSRSAQEQDSSRQPPNPPRLKTEFLVQFDGLGTSKDSRVVVIGATNRPQGQKVSLNDREFQLVAEATKGFTGSDITAMCKDAAMGPIRDLRGGIEKVNESSVRGINLQDLREAADKTRPSVSSKLLKDLLAWNAEFGSYKA</sequence>
<dbReference type="InterPro" id="IPR041569">
    <property type="entry name" value="AAA_lid_3"/>
</dbReference>
<dbReference type="EMBL" id="JH992983">
    <property type="protein sequence ID" value="EKX49109.1"/>
    <property type="molecule type" value="Genomic_DNA"/>
</dbReference>
<evidence type="ECO:0000256" key="5">
    <source>
        <dbReference type="ARBA" id="ARBA00036378"/>
    </source>
</evidence>
<evidence type="ECO:0000256" key="7">
    <source>
        <dbReference type="SAM" id="MobiDB-lite"/>
    </source>
</evidence>
<evidence type="ECO:0000313" key="10">
    <source>
        <dbReference type="EnsemblProtists" id="EKX49109"/>
    </source>
</evidence>
<gene>
    <name evidence="9" type="ORF">GUITHDRAFT_162245</name>
</gene>
<name>L1JLP5_GUITC</name>
<dbReference type="PaxDb" id="55529-EKX49109"/>
<dbReference type="GO" id="GO:0016887">
    <property type="term" value="F:ATP hydrolysis activity"/>
    <property type="evidence" value="ECO:0007669"/>
    <property type="project" value="InterPro"/>
</dbReference>
<keyword evidence="4" id="KW-0175">Coiled coil</keyword>
<dbReference type="AlphaFoldDB" id="L1JLP5"/>
<dbReference type="SUPFAM" id="SSF52540">
    <property type="entry name" value="P-loop containing nucleoside triphosphate hydrolases"/>
    <property type="match status" value="1"/>
</dbReference>
<dbReference type="Gene3D" id="3.40.50.300">
    <property type="entry name" value="P-loop containing nucleotide triphosphate hydrolases"/>
    <property type="match status" value="1"/>
</dbReference>
<feature type="region of interest" description="Disordered" evidence="7">
    <location>
        <begin position="151"/>
        <end position="183"/>
    </location>
</feature>
<comment type="subcellular location">
    <subcellularLocation>
        <location evidence="1">Plastid</location>
        <location evidence="1">Chloroplast</location>
    </subcellularLocation>
</comment>
<evidence type="ECO:0000256" key="1">
    <source>
        <dbReference type="ARBA" id="ARBA00004229"/>
    </source>
</evidence>
<dbReference type="OrthoDB" id="10251136at2759"/>
<dbReference type="GeneID" id="17305780"/>
<evidence type="ECO:0000313" key="11">
    <source>
        <dbReference type="Proteomes" id="UP000011087"/>
    </source>
</evidence>
<evidence type="ECO:0000256" key="2">
    <source>
        <dbReference type="ARBA" id="ARBA00022741"/>
    </source>
</evidence>
<keyword evidence="2" id="KW-0547">Nucleotide-binding</keyword>
<dbReference type="InterPro" id="IPR003959">
    <property type="entry name" value="ATPase_AAA_core"/>
</dbReference>
<evidence type="ECO:0000313" key="9">
    <source>
        <dbReference type="EMBL" id="EKX49109.1"/>
    </source>
</evidence>
<reference evidence="9 11" key="1">
    <citation type="journal article" date="2012" name="Nature">
        <title>Algal genomes reveal evolutionary mosaicism and the fate of nucleomorphs.</title>
        <authorList>
            <consortium name="DOE Joint Genome Institute"/>
            <person name="Curtis B.A."/>
            <person name="Tanifuji G."/>
            <person name="Burki F."/>
            <person name="Gruber A."/>
            <person name="Irimia M."/>
            <person name="Maruyama S."/>
            <person name="Arias M.C."/>
            <person name="Ball S.G."/>
            <person name="Gile G.H."/>
            <person name="Hirakawa Y."/>
            <person name="Hopkins J.F."/>
            <person name="Kuo A."/>
            <person name="Rensing S.A."/>
            <person name="Schmutz J."/>
            <person name="Symeonidi A."/>
            <person name="Elias M."/>
            <person name="Eveleigh R.J."/>
            <person name="Herman E.K."/>
            <person name="Klute M.J."/>
            <person name="Nakayama T."/>
            <person name="Obornik M."/>
            <person name="Reyes-Prieto A."/>
            <person name="Armbrust E.V."/>
            <person name="Aves S.J."/>
            <person name="Beiko R.G."/>
            <person name="Coutinho P."/>
            <person name="Dacks J.B."/>
            <person name="Durnford D.G."/>
            <person name="Fast N.M."/>
            <person name="Green B.R."/>
            <person name="Grisdale C.J."/>
            <person name="Hempel F."/>
            <person name="Henrissat B."/>
            <person name="Hoppner M.P."/>
            <person name="Ishida K."/>
            <person name="Kim E."/>
            <person name="Koreny L."/>
            <person name="Kroth P.G."/>
            <person name="Liu Y."/>
            <person name="Malik S.B."/>
            <person name="Maier U.G."/>
            <person name="McRose D."/>
            <person name="Mock T."/>
            <person name="Neilson J.A."/>
            <person name="Onodera N.T."/>
            <person name="Poole A.M."/>
            <person name="Pritham E.J."/>
            <person name="Richards T.A."/>
            <person name="Rocap G."/>
            <person name="Roy S.W."/>
            <person name="Sarai C."/>
            <person name="Schaack S."/>
            <person name="Shirato S."/>
            <person name="Slamovits C.H."/>
            <person name="Spencer D.F."/>
            <person name="Suzuki S."/>
            <person name="Worden A.Z."/>
            <person name="Zauner S."/>
            <person name="Barry K."/>
            <person name="Bell C."/>
            <person name="Bharti A.K."/>
            <person name="Crow J.A."/>
            <person name="Grimwood J."/>
            <person name="Kramer R."/>
            <person name="Lindquist E."/>
            <person name="Lucas S."/>
            <person name="Salamov A."/>
            <person name="McFadden G.I."/>
            <person name="Lane C.E."/>
            <person name="Keeling P.J."/>
            <person name="Gray M.W."/>
            <person name="Grigoriev I.V."/>
            <person name="Archibald J.M."/>
        </authorList>
    </citation>
    <scope>NUCLEOTIDE SEQUENCE</scope>
    <source>
        <strain evidence="9 11">CCMP2712</strain>
    </source>
</reference>
<feature type="domain" description="AAA+ ATPase" evidence="8">
    <location>
        <begin position="250"/>
        <end position="391"/>
    </location>
</feature>
<dbReference type="eggNOG" id="KOG0740">
    <property type="taxonomic scope" value="Eukaryota"/>
</dbReference>
<dbReference type="GO" id="GO:0005524">
    <property type="term" value="F:ATP binding"/>
    <property type="evidence" value="ECO:0007669"/>
    <property type="project" value="UniProtKB-KW"/>
</dbReference>
<dbReference type="FunFam" id="1.10.8.60:FF:000022">
    <property type="entry name" value="Fidgetin like 1"/>
    <property type="match status" value="1"/>
</dbReference>
<dbReference type="Proteomes" id="UP000011087">
    <property type="component" value="Unassembled WGS sequence"/>
</dbReference>
<dbReference type="STRING" id="905079.L1JLP5"/>
<proteinExistence type="predicted"/>
<accession>L1JLP5</accession>
<comment type="catalytic activity">
    <reaction evidence="5">
        <text>n ATP + n H2O + a microtubule = n ADP + n phosphate + (n+1) alpha/beta tubulin heterodimers.</text>
        <dbReference type="EC" id="5.6.1.1"/>
    </reaction>
</comment>
<dbReference type="GO" id="GO:0009507">
    <property type="term" value="C:chloroplast"/>
    <property type="evidence" value="ECO:0007669"/>
    <property type="project" value="UniProtKB-SubCell"/>
</dbReference>
<dbReference type="HOGENOM" id="CLU_589819_0_0_1"/>
<dbReference type="Gene3D" id="1.10.8.60">
    <property type="match status" value="1"/>
</dbReference>
<evidence type="ECO:0000256" key="3">
    <source>
        <dbReference type="ARBA" id="ARBA00022840"/>
    </source>
</evidence>
<dbReference type="PANTHER" id="PTHR23074:SF86">
    <property type="entry name" value="SPASTIN"/>
    <property type="match status" value="1"/>
</dbReference>
<reference evidence="10" key="3">
    <citation type="submission" date="2016-03" db="UniProtKB">
        <authorList>
            <consortium name="EnsemblProtists"/>
        </authorList>
    </citation>
    <scope>IDENTIFICATION</scope>
</reference>
<dbReference type="SMART" id="SM00382">
    <property type="entry name" value="AAA"/>
    <property type="match status" value="1"/>
</dbReference>
<dbReference type="Pfam" id="PF17862">
    <property type="entry name" value="AAA_lid_3"/>
    <property type="match status" value="1"/>
</dbReference>
<evidence type="ECO:0000259" key="8">
    <source>
        <dbReference type="SMART" id="SM00382"/>
    </source>
</evidence>
<dbReference type="PANTHER" id="PTHR23074">
    <property type="entry name" value="AAA DOMAIN-CONTAINING"/>
    <property type="match status" value="1"/>
</dbReference>
<dbReference type="RefSeq" id="XP_005836089.1">
    <property type="nucleotide sequence ID" value="XM_005836032.1"/>
</dbReference>
<dbReference type="InterPro" id="IPR050304">
    <property type="entry name" value="MT-severing_AAA_ATPase"/>
</dbReference>
<feature type="compositionally biased region" description="Basic and acidic residues" evidence="7">
    <location>
        <begin position="154"/>
        <end position="163"/>
    </location>
</feature>
<dbReference type="CDD" id="cd19509">
    <property type="entry name" value="RecA-like_VPS4-like"/>
    <property type="match status" value="1"/>
</dbReference>
<dbReference type="InterPro" id="IPR003593">
    <property type="entry name" value="AAA+_ATPase"/>
</dbReference>
<keyword evidence="11" id="KW-1185">Reference proteome</keyword>
<dbReference type="InterPro" id="IPR027417">
    <property type="entry name" value="P-loop_NTPase"/>
</dbReference>
<dbReference type="Pfam" id="PF00004">
    <property type="entry name" value="AAA"/>
    <property type="match status" value="1"/>
</dbReference>
<keyword evidence="3" id="KW-0067">ATP-binding</keyword>
<organism evidence="9">
    <name type="scientific">Guillardia theta (strain CCMP2712)</name>
    <name type="common">Cryptophyte</name>
    <dbReference type="NCBI Taxonomy" id="905079"/>
    <lineage>
        <taxon>Eukaryota</taxon>
        <taxon>Cryptophyceae</taxon>
        <taxon>Pyrenomonadales</taxon>
        <taxon>Geminigeraceae</taxon>
        <taxon>Guillardia</taxon>
    </lineage>
</organism>
<dbReference type="EC" id="5.6.1.1" evidence="6"/>